<dbReference type="OrthoDB" id="9815002at2"/>
<dbReference type="AlphaFoldDB" id="A0A5J4IXW4"/>
<dbReference type="CDD" id="cd00118">
    <property type="entry name" value="LysM"/>
    <property type="match status" value="2"/>
</dbReference>
<dbReference type="SUPFAM" id="SSF54106">
    <property type="entry name" value="LysM domain"/>
    <property type="match status" value="2"/>
</dbReference>
<feature type="domain" description="LysM" evidence="2">
    <location>
        <begin position="494"/>
        <end position="538"/>
    </location>
</feature>
<organism evidence="3 4">
    <name type="scientific">Patiriisocius marinus</name>
    <dbReference type="NCBI Taxonomy" id="1397112"/>
    <lineage>
        <taxon>Bacteria</taxon>
        <taxon>Pseudomonadati</taxon>
        <taxon>Bacteroidota</taxon>
        <taxon>Flavobacteriia</taxon>
        <taxon>Flavobacteriales</taxon>
        <taxon>Flavobacteriaceae</taxon>
        <taxon>Patiriisocius</taxon>
    </lineage>
</organism>
<protein>
    <submittedName>
        <fullName evidence="3">Lytic transglycosylase</fullName>
    </submittedName>
</protein>
<dbReference type="PROSITE" id="PS00922">
    <property type="entry name" value="TRANSGLYCOSYLASE"/>
    <property type="match status" value="1"/>
</dbReference>
<dbReference type="PANTHER" id="PTHR37423:SF2">
    <property type="entry name" value="MEMBRANE-BOUND LYTIC MUREIN TRANSGLYCOSYLASE C"/>
    <property type="match status" value="1"/>
</dbReference>
<dbReference type="InterPro" id="IPR023346">
    <property type="entry name" value="Lysozyme-like_dom_sf"/>
</dbReference>
<evidence type="ECO:0000313" key="4">
    <source>
        <dbReference type="Proteomes" id="UP000326509"/>
    </source>
</evidence>
<keyword evidence="4" id="KW-1185">Reference proteome</keyword>
<dbReference type="PROSITE" id="PS51782">
    <property type="entry name" value="LYSM"/>
    <property type="match status" value="2"/>
</dbReference>
<dbReference type="SUPFAM" id="SSF53955">
    <property type="entry name" value="Lysozyme-like"/>
    <property type="match status" value="1"/>
</dbReference>
<dbReference type="EMBL" id="BKCG01000001">
    <property type="protein sequence ID" value="GER58660.1"/>
    <property type="molecule type" value="Genomic_DNA"/>
</dbReference>
<reference evidence="3 4" key="1">
    <citation type="submission" date="2019-08" db="EMBL/GenBank/DDBJ databases">
        <title>Draft genome sequence of Ulvibacter marinus type strain NBRC 109484.</title>
        <authorList>
            <person name="Kawano K."/>
            <person name="Ushijima N."/>
            <person name="Kihara M."/>
            <person name="Itoh H."/>
        </authorList>
    </citation>
    <scope>NUCLEOTIDE SEQUENCE [LARGE SCALE GENOMIC DNA]</scope>
    <source>
        <strain evidence="3 4">NBRC 109484</strain>
    </source>
</reference>
<dbReference type="CDD" id="cd16894">
    <property type="entry name" value="MltD-like"/>
    <property type="match status" value="1"/>
</dbReference>
<dbReference type="GO" id="GO:0008933">
    <property type="term" value="F:peptidoglycan lytic transglycosylase activity"/>
    <property type="evidence" value="ECO:0007669"/>
    <property type="project" value="InterPro"/>
</dbReference>
<evidence type="ECO:0000313" key="3">
    <source>
        <dbReference type="EMBL" id="GER58660.1"/>
    </source>
</evidence>
<proteinExistence type="inferred from homology"/>
<dbReference type="Proteomes" id="UP000326509">
    <property type="component" value="Unassembled WGS sequence"/>
</dbReference>
<comment type="similarity">
    <text evidence="1">Belongs to the transglycosylase Slt family.</text>
</comment>
<feature type="domain" description="LysM" evidence="2">
    <location>
        <begin position="426"/>
        <end position="469"/>
    </location>
</feature>
<dbReference type="InterPro" id="IPR008258">
    <property type="entry name" value="Transglycosylase_SLT_dom_1"/>
</dbReference>
<dbReference type="Gene3D" id="1.10.530.10">
    <property type="match status" value="1"/>
</dbReference>
<evidence type="ECO:0000259" key="2">
    <source>
        <dbReference type="PROSITE" id="PS51782"/>
    </source>
</evidence>
<dbReference type="InterPro" id="IPR036779">
    <property type="entry name" value="LysM_dom_sf"/>
</dbReference>
<dbReference type="InterPro" id="IPR018392">
    <property type="entry name" value="LysM"/>
</dbReference>
<gene>
    <name evidence="3" type="primary">mltD</name>
    <name evidence="3" type="ORF">ULMA_07680</name>
</gene>
<dbReference type="GO" id="GO:0016020">
    <property type="term" value="C:membrane"/>
    <property type="evidence" value="ECO:0007669"/>
    <property type="project" value="InterPro"/>
</dbReference>
<dbReference type="InterPro" id="IPR000189">
    <property type="entry name" value="Transglyc_AS"/>
</dbReference>
<name>A0A5J4IXW4_9FLAO</name>
<dbReference type="SMART" id="SM00257">
    <property type="entry name" value="LysM"/>
    <property type="match status" value="2"/>
</dbReference>
<dbReference type="Pfam" id="PF01464">
    <property type="entry name" value="SLT"/>
    <property type="match status" value="1"/>
</dbReference>
<sequence length="539" mass="61246">MKYFFTVLFSSFSLLSWCQNDSIISTNQQEVKPVTTTTQSQIVKIDSLKTTHIKVVDSIKVTGISQDLPSTVVATQIKDTTVILLEDMAAARKYDSLWLQELYNAPRFEEIYGSVTNMTYEPVDYQELPTELLKQRLAEINSRTPFNVEYNPALESVIKNYLKNRRRTMGRLIGTSDYYFPMFEEALAKYNIPLEIKYLAIVESALRPTAESRVGATGLWQFMFSTGKMFGLDVNSYVDDRTDPIKATEAACKYLQSLYNSLGDWDLALAAYNSGPGNVSKAIRRSGGYKNYWNIRSHLPRETAGYLPAFLATMYIFEYAEEHGFKSEGPRIPYIATDTIHVKKQIALDHVAAVTSMDLTEIEFLNPQYRLGIIPVVKDEIYSLRLPVDMIGKFVANEDAIYAYAANEFNKREKPLPEVLRQDSKTRYKVRNGDYLGKIANKFGVRVSEIKRWNGLKSNNLKIGQRLTIHPRKPSATTSKTEKVRNVTTDPNAKSYIVQNGDSLWTIAQKHPGVTVENIKKWNDLSGTKLKVGMELKIL</sequence>
<dbReference type="Gene3D" id="3.10.350.10">
    <property type="entry name" value="LysM domain"/>
    <property type="match status" value="2"/>
</dbReference>
<dbReference type="Pfam" id="PF01476">
    <property type="entry name" value="LysM"/>
    <property type="match status" value="2"/>
</dbReference>
<dbReference type="GO" id="GO:0000270">
    <property type="term" value="P:peptidoglycan metabolic process"/>
    <property type="evidence" value="ECO:0007669"/>
    <property type="project" value="InterPro"/>
</dbReference>
<dbReference type="RefSeq" id="WP_151672724.1">
    <property type="nucleotide sequence ID" value="NZ_BKCG01000001.1"/>
</dbReference>
<comment type="caution">
    <text evidence="3">The sequence shown here is derived from an EMBL/GenBank/DDBJ whole genome shotgun (WGS) entry which is preliminary data.</text>
</comment>
<dbReference type="PANTHER" id="PTHR37423">
    <property type="entry name" value="SOLUBLE LYTIC MUREIN TRANSGLYCOSYLASE-RELATED"/>
    <property type="match status" value="1"/>
</dbReference>
<accession>A0A5J4IXW4</accession>
<evidence type="ECO:0000256" key="1">
    <source>
        <dbReference type="ARBA" id="ARBA00007734"/>
    </source>
</evidence>